<evidence type="ECO:0000256" key="1">
    <source>
        <dbReference type="SAM" id="MobiDB-lite"/>
    </source>
</evidence>
<reference evidence="2" key="1">
    <citation type="submission" date="2020-05" db="EMBL/GenBank/DDBJ databases">
        <authorList>
            <person name="Chiriac C."/>
            <person name="Salcher M."/>
            <person name="Ghai R."/>
            <person name="Kavagutti S V."/>
        </authorList>
    </citation>
    <scope>NUCLEOTIDE SEQUENCE</scope>
</reference>
<sequence>MSTKKKVAAIVITTVALTAGTVGISSASSKTTKASVTRVTTARTIAGANVMQGHGAEIASVLADLVTKRTITQEQANAITAALAAAETAEHANEPEHGMKVGPGSAGLGMPNPASTLSLISSTIGIDSVTVKNRLAAGETLAAIAGAKKELLITTLVAEETRRIDAAVTAGKLTAAQATTLKSTLTAKVTQEVNAPRPVAPLGPKGSVAPKKQGPKSSRGHDGPKGGPMGSPTLTLPAPPTA</sequence>
<name>A0A6J6BDW0_9ZZZZ</name>
<dbReference type="EMBL" id="CAEZSQ010000008">
    <property type="protein sequence ID" value="CAB4537035.1"/>
    <property type="molecule type" value="Genomic_DNA"/>
</dbReference>
<feature type="region of interest" description="Disordered" evidence="1">
    <location>
        <begin position="192"/>
        <end position="242"/>
    </location>
</feature>
<evidence type="ECO:0000313" key="2">
    <source>
        <dbReference type="EMBL" id="CAB4537035.1"/>
    </source>
</evidence>
<protein>
    <submittedName>
        <fullName evidence="2">Unannotated protein</fullName>
    </submittedName>
</protein>
<organism evidence="2">
    <name type="scientific">freshwater metagenome</name>
    <dbReference type="NCBI Taxonomy" id="449393"/>
    <lineage>
        <taxon>unclassified sequences</taxon>
        <taxon>metagenomes</taxon>
        <taxon>ecological metagenomes</taxon>
    </lineage>
</organism>
<gene>
    <name evidence="2" type="ORF">UFOPK1458_00075</name>
    <name evidence="3" type="ORF">UFOPK4032_00279</name>
</gene>
<evidence type="ECO:0000313" key="3">
    <source>
        <dbReference type="EMBL" id="CAB4993139.1"/>
    </source>
</evidence>
<dbReference type="EMBL" id="CAFBOW010000032">
    <property type="protein sequence ID" value="CAB4993139.1"/>
    <property type="molecule type" value="Genomic_DNA"/>
</dbReference>
<proteinExistence type="predicted"/>
<accession>A0A6J6BDW0</accession>
<dbReference type="AlphaFoldDB" id="A0A6J6BDW0"/>